<dbReference type="Proteomes" id="UP001216828">
    <property type="component" value="Chromosome"/>
</dbReference>
<evidence type="ECO:0000256" key="1">
    <source>
        <dbReference type="SAM" id="MobiDB-lite"/>
    </source>
</evidence>
<protein>
    <submittedName>
        <fullName evidence="2">Uncharacterized protein</fullName>
    </submittedName>
</protein>
<keyword evidence="3" id="KW-1185">Reference proteome</keyword>
<name>A0ABY7Y1E8_9GAMM</name>
<evidence type="ECO:0000313" key="3">
    <source>
        <dbReference type="Proteomes" id="UP001216828"/>
    </source>
</evidence>
<feature type="region of interest" description="Disordered" evidence="1">
    <location>
        <begin position="261"/>
        <end position="280"/>
    </location>
</feature>
<evidence type="ECO:0000313" key="2">
    <source>
        <dbReference type="EMBL" id="WDM63782.1"/>
    </source>
</evidence>
<dbReference type="EMBL" id="CP082270">
    <property type="protein sequence ID" value="WDM63782.1"/>
    <property type="molecule type" value="Genomic_DNA"/>
</dbReference>
<proteinExistence type="predicted"/>
<reference evidence="2 3" key="1">
    <citation type="submission" date="2021-08" db="EMBL/GenBank/DDBJ databases">
        <title>Stenotrophomonas forensis sp. nov., isolated from contaminated viral transport media.</title>
        <authorList>
            <person name="Nguyen S.V."/>
            <person name="Edwards D."/>
            <person name="Scott S."/>
            <person name="Doss J."/>
            <person name="Merid S."/>
            <person name="Zelaya E."/>
            <person name="Maza C."/>
            <person name="Mann M."/>
            <person name="Hamilton B."/>
            <person name="Blackwell R."/>
            <person name="Tran A."/>
            <person name="Hauser J."/>
        </authorList>
    </citation>
    <scope>NUCLEOTIDE SEQUENCE [LARGE SCALE GENOMIC DNA]</scope>
    <source>
        <strain evidence="2 3">DFS-20110405</strain>
    </source>
</reference>
<sequence>MEDHNGVRTPCTMISLGRPFSRLASVPALLLAFAPFCMEASTFDIGLDGKSPYPEHSCDQILELQRNSDGRMLLRDELDAFKAVLVEQGWPTYRTSGPALIDAAGKLLERSGLDCEFQKYMLRVLDQQVGDDIRPAIHARLADRIHASHNSSQLYGTLQQRLDDVATVDPPVASLGSLLFFRDFYGLPSLEEDLASGGIDYEVTLSQPPATYTWPDIRTLLGELIQPDQSLRAALSAARSKGVSAKVELLKEEIAASDRPVKDQAGIRRRRLSDAGHGGH</sequence>
<dbReference type="RefSeq" id="WP_148564908.1">
    <property type="nucleotide sequence ID" value="NZ_CP082270.1"/>
</dbReference>
<gene>
    <name evidence="2" type="ORF">K5L94_00340</name>
</gene>
<accession>A0ABY7Y1E8</accession>
<organism evidence="2 3">
    <name type="scientific">Stenotrophomonas forensis</name>
    <dbReference type="NCBI Taxonomy" id="2871169"/>
    <lineage>
        <taxon>Bacteria</taxon>
        <taxon>Pseudomonadati</taxon>
        <taxon>Pseudomonadota</taxon>
        <taxon>Gammaproteobacteria</taxon>
        <taxon>Lysobacterales</taxon>
        <taxon>Lysobacteraceae</taxon>
        <taxon>Stenotrophomonas</taxon>
        <taxon>Stenotrophomonas maltophilia group</taxon>
    </lineage>
</organism>